<gene>
    <name evidence="2" type="ORF">CTHT_0048030</name>
</gene>
<feature type="region of interest" description="Disordered" evidence="1">
    <location>
        <begin position="51"/>
        <end position="79"/>
    </location>
</feature>
<keyword evidence="3" id="KW-1185">Reference proteome</keyword>
<dbReference type="HOGENOM" id="CLU_2072870_0_0_1"/>
<dbReference type="AlphaFoldDB" id="G0SAW5"/>
<dbReference type="Proteomes" id="UP000008066">
    <property type="component" value="Unassembled WGS sequence"/>
</dbReference>
<evidence type="ECO:0000313" key="3">
    <source>
        <dbReference type="Proteomes" id="UP000008066"/>
    </source>
</evidence>
<sequence length="118" mass="12354">MDLDDPPRPATIVTTTPRAAPVTATTSFPGAMPVTTNGGLVIYVSNENHNNNNINIDNTDKNSIDNNNSINNDNQNDNWNNADAASSVIHSGSSALKPGGFAGIAIALAIRSIIRVVI</sequence>
<name>G0SAW5_CHATD</name>
<evidence type="ECO:0000256" key="1">
    <source>
        <dbReference type="SAM" id="MobiDB-lite"/>
    </source>
</evidence>
<organism evidence="3">
    <name type="scientific">Chaetomium thermophilum (strain DSM 1495 / CBS 144.50 / IMI 039719)</name>
    <name type="common">Thermochaetoides thermophila</name>
    <dbReference type="NCBI Taxonomy" id="759272"/>
    <lineage>
        <taxon>Eukaryota</taxon>
        <taxon>Fungi</taxon>
        <taxon>Dikarya</taxon>
        <taxon>Ascomycota</taxon>
        <taxon>Pezizomycotina</taxon>
        <taxon>Sordariomycetes</taxon>
        <taxon>Sordariomycetidae</taxon>
        <taxon>Sordariales</taxon>
        <taxon>Chaetomiaceae</taxon>
        <taxon>Thermochaetoides</taxon>
    </lineage>
</organism>
<evidence type="ECO:0000313" key="2">
    <source>
        <dbReference type="EMBL" id="EGS19345.1"/>
    </source>
</evidence>
<dbReference type="KEGG" id="cthr:CTHT_0048030"/>
<dbReference type="GeneID" id="18258841"/>
<accession>G0SAW5</accession>
<protein>
    <submittedName>
        <fullName evidence="2">Uncharacterized protein</fullName>
    </submittedName>
</protein>
<proteinExistence type="predicted"/>
<dbReference type="RefSeq" id="XP_006695167.1">
    <property type="nucleotide sequence ID" value="XM_006695104.1"/>
</dbReference>
<feature type="compositionally biased region" description="Low complexity" evidence="1">
    <location>
        <begin position="64"/>
        <end position="79"/>
    </location>
</feature>
<reference evidence="2 3" key="1">
    <citation type="journal article" date="2011" name="Cell">
        <title>Insight into structure and assembly of the nuclear pore complex by utilizing the genome of a eukaryotic thermophile.</title>
        <authorList>
            <person name="Amlacher S."/>
            <person name="Sarges P."/>
            <person name="Flemming D."/>
            <person name="van Noort V."/>
            <person name="Kunze R."/>
            <person name="Devos D.P."/>
            <person name="Arumugam M."/>
            <person name="Bork P."/>
            <person name="Hurt E."/>
        </authorList>
    </citation>
    <scope>NUCLEOTIDE SEQUENCE [LARGE SCALE GENOMIC DNA]</scope>
    <source>
        <strain evidence="3">DSM 1495 / CBS 144.50 / IMI 039719</strain>
    </source>
</reference>
<dbReference type="EMBL" id="GL988044">
    <property type="protein sequence ID" value="EGS19345.1"/>
    <property type="molecule type" value="Genomic_DNA"/>
</dbReference>